<keyword evidence="3" id="KW-1185">Reference proteome</keyword>
<evidence type="ECO:0008006" key="4">
    <source>
        <dbReference type="Google" id="ProtNLM"/>
    </source>
</evidence>
<dbReference type="EMBL" id="CAJJDN010000010">
    <property type="protein sequence ID" value="CAD8056534.1"/>
    <property type="molecule type" value="Genomic_DNA"/>
</dbReference>
<accession>A0A8S1L114</accession>
<name>A0A8S1L114_9CILI</name>
<dbReference type="AlphaFoldDB" id="A0A8S1L114"/>
<gene>
    <name evidence="2" type="ORF">PSON_ATCC_30995.1.T0100286</name>
</gene>
<feature type="transmembrane region" description="Helical" evidence="1">
    <location>
        <begin position="115"/>
        <end position="139"/>
    </location>
</feature>
<feature type="transmembrane region" description="Helical" evidence="1">
    <location>
        <begin position="84"/>
        <end position="103"/>
    </location>
</feature>
<sequence length="165" mass="19154">MQLQLINRQLPTSLKKSLRLLIVSITLSLLICLAEGIAFTHINSEINNLCGLMSAYVIQVISCFIVLISLLLNLFSIFKMSKSYLLIGLVLSIIFKFISMIMIRNSMNQIQGGCYFSRFQITSFLISDLFWIVLLLFYYSTISNLYQKFPEIFFLRFNFSTLWKN</sequence>
<evidence type="ECO:0000256" key="1">
    <source>
        <dbReference type="SAM" id="Phobius"/>
    </source>
</evidence>
<dbReference type="Proteomes" id="UP000692954">
    <property type="component" value="Unassembled WGS sequence"/>
</dbReference>
<evidence type="ECO:0000313" key="3">
    <source>
        <dbReference type="Proteomes" id="UP000692954"/>
    </source>
</evidence>
<keyword evidence="1" id="KW-0812">Transmembrane</keyword>
<reference evidence="2" key="1">
    <citation type="submission" date="2021-01" db="EMBL/GenBank/DDBJ databases">
        <authorList>
            <consortium name="Genoscope - CEA"/>
            <person name="William W."/>
        </authorList>
    </citation>
    <scope>NUCLEOTIDE SEQUENCE</scope>
</reference>
<feature type="transmembrane region" description="Helical" evidence="1">
    <location>
        <begin position="54"/>
        <end position="72"/>
    </location>
</feature>
<feature type="transmembrane region" description="Helical" evidence="1">
    <location>
        <begin position="20"/>
        <end position="42"/>
    </location>
</feature>
<dbReference type="OrthoDB" id="10487427at2759"/>
<comment type="caution">
    <text evidence="2">The sequence shown here is derived from an EMBL/GenBank/DDBJ whole genome shotgun (WGS) entry which is preliminary data.</text>
</comment>
<evidence type="ECO:0000313" key="2">
    <source>
        <dbReference type="EMBL" id="CAD8056534.1"/>
    </source>
</evidence>
<organism evidence="2 3">
    <name type="scientific">Paramecium sonneborni</name>
    <dbReference type="NCBI Taxonomy" id="65129"/>
    <lineage>
        <taxon>Eukaryota</taxon>
        <taxon>Sar</taxon>
        <taxon>Alveolata</taxon>
        <taxon>Ciliophora</taxon>
        <taxon>Intramacronucleata</taxon>
        <taxon>Oligohymenophorea</taxon>
        <taxon>Peniculida</taxon>
        <taxon>Parameciidae</taxon>
        <taxon>Paramecium</taxon>
    </lineage>
</organism>
<keyword evidence="1" id="KW-0472">Membrane</keyword>
<proteinExistence type="predicted"/>
<protein>
    <recommendedName>
        <fullName evidence="4">Transmembrane protein</fullName>
    </recommendedName>
</protein>
<keyword evidence="1" id="KW-1133">Transmembrane helix</keyword>